<dbReference type="EMBL" id="JBIRGQ010000003">
    <property type="protein sequence ID" value="MFH8546507.1"/>
    <property type="molecule type" value="Genomic_DNA"/>
</dbReference>
<feature type="compositionally biased region" description="Acidic residues" evidence="1">
    <location>
        <begin position="8"/>
        <end position="18"/>
    </location>
</feature>
<comment type="caution">
    <text evidence="2">The sequence shown here is derived from an EMBL/GenBank/DDBJ whole genome shotgun (WGS) entry which is preliminary data.</text>
</comment>
<accession>A0ABW7QNE8</accession>
<sequence length="237" mass="24726">MAVNGESVPEDEGPDDEREAGFGVLSDDEVLPCGRKLSYVWEQVEAGVPDPHIEGCPHCTQAVSALRHLEGIVTQTREAAPREDPDTSALAGRVMDVVRLELRPGRTLPLGDEDEDAWIVEAAAARTIRAAAESLPGVRAGSCRLDPPATGAAGAVGATGAVAGPAGRLARGPVRVRIGVQVPLTWNLPETADLVRSRVLEAVDGELGMRIAGVDVTITDVIDDDSDAIDDKGGSSE</sequence>
<evidence type="ECO:0000313" key="3">
    <source>
        <dbReference type="Proteomes" id="UP001610818"/>
    </source>
</evidence>
<evidence type="ECO:0000256" key="1">
    <source>
        <dbReference type="SAM" id="MobiDB-lite"/>
    </source>
</evidence>
<keyword evidence="3" id="KW-1185">Reference proteome</keyword>
<dbReference type="RefSeq" id="WP_397712134.1">
    <property type="nucleotide sequence ID" value="NZ_JBIRGN010000003.1"/>
</dbReference>
<organism evidence="2 3">
    <name type="scientific">Streptomyces longisporoflavus</name>
    <dbReference type="NCBI Taxonomy" id="28044"/>
    <lineage>
        <taxon>Bacteria</taxon>
        <taxon>Bacillati</taxon>
        <taxon>Actinomycetota</taxon>
        <taxon>Actinomycetes</taxon>
        <taxon>Kitasatosporales</taxon>
        <taxon>Streptomycetaceae</taxon>
        <taxon>Streptomyces</taxon>
    </lineage>
</organism>
<gene>
    <name evidence="2" type="ORF">ACH4F9_16025</name>
</gene>
<name>A0ABW7QNE8_9ACTN</name>
<reference evidence="2 3" key="1">
    <citation type="submission" date="2024-10" db="EMBL/GenBank/DDBJ databases">
        <title>The Natural Products Discovery Center: Release of the First 8490 Sequenced Strains for Exploring Actinobacteria Biosynthetic Diversity.</title>
        <authorList>
            <person name="Kalkreuter E."/>
            <person name="Kautsar S.A."/>
            <person name="Yang D."/>
            <person name="Bader C.D."/>
            <person name="Teijaro C.N."/>
            <person name="Fluegel L."/>
            <person name="Davis C.M."/>
            <person name="Simpson J.R."/>
            <person name="Lauterbach L."/>
            <person name="Steele A.D."/>
            <person name="Gui C."/>
            <person name="Meng S."/>
            <person name="Li G."/>
            <person name="Viehrig K."/>
            <person name="Ye F."/>
            <person name="Su P."/>
            <person name="Kiefer A.F."/>
            <person name="Nichols A."/>
            <person name="Cepeda A.J."/>
            <person name="Yan W."/>
            <person name="Fan B."/>
            <person name="Jiang Y."/>
            <person name="Adhikari A."/>
            <person name="Zheng C.-J."/>
            <person name="Schuster L."/>
            <person name="Cowan T.M."/>
            <person name="Smanski M.J."/>
            <person name="Chevrette M.G."/>
            <person name="De Carvalho L.P.S."/>
            <person name="Shen B."/>
        </authorList>
    </citation>
    <scope>NUCLEOTIDE SEQUENCE [LARGE SCALE GENOMIC DNA]</scope>
    <source>
        <strain evidence="2 3">NPDC017990</strain>
    </source>
</reference>
<dbReference type="Proteomes" id="UP001610818">
    <property type="component" value="Unassembled WGS sequence"/>
</dbReference>
<feature type="region of interest" description="Disordered" evidence="1">
    <location>
        <begin position="1"/>
        <end position="25"/>
    </location>
</feature>
<protein>
    <submittedName>
        <fullName evidence="2">Asp23/Gls24 family envelope stress response protein</fullName>
    </submittedName>
</protein>
<evidence type="ECO:0000313" key="2">
    <source>
        <dbReference type="EMBL" id="MFH8546507.1"/>
    </source>
</evidence>
<proteinExistence type="predicted"/>